<dbReference type="SUPFAM" id="SSF109604">
    <property type="entry name" value="HD-domain/PDEase-like"/>
    <property type="match status" value="1"/>
</dbReference>
<evidence type="ECO:0000313" key="1">
    <source>
        <dbReference type="EMBL" id="OIN59786.1"/>
    </source>
</evidence>
<keyword evidence="2" id="KW-1185">Reference proteome</keyword>
<dbReference type="AlphaFoldDB" id="A0A1S2VNP1"/>
<dbReference type="RefSeq" id="WP_071502587.1">
    <property type="nucleotide sequence ID" value="NZ_MORL01000003.1"/>
</dbReference>
<evidence type="ECO:0008006" key="3">
    <source>
        <dbReference type="Google" id="ProtNLM"/>
    </source>
</evidence>
<evidence type="ECO:0000313" key="2">
    <source>
        <dbReference type="Proteomes" id="UP000181790"/>
    </source>
</evidence>
<dbReference type="Proteomes" id="UP000181790">
    <property type="component" value="Unassembled WGS sequence"/>
</dbReference>
<dbReference type="Gene3D" id="1.10.3210.10">
    <property type="entry name" value="Hypothetical protein af1432"/>
    <property type="match status" value="1"/>
</dbReference>
<reference evidence="1 2" key="1">
    <citation type="submission" date="2016-10" db="EMBL/GenBank/DDBJ databases">
        <title>Arsenicibacter rosenii gen. nov., sp. nov., an efficient arsenic-methylating bacterium isolated from an arsenic-contaminated paddy soil.</title>
        <authorList>
            <person name="Huang K."/>
        </authorList>
    </citation>
    <scope>NUCLEOTIDE SEQUENCE [LARGE SCALE GENOMIC DNA]</scope>
    <source>
        <strain evidence="1 2">SM-1</strain>
    </source>
</reference>
<name>A0A1S2VNP1_9BACT</name>
<dbReference type="OrthoDB" id="1099791at2"/>
<sequence length="181" mass="20593">METTQNLYTPGTIRLHSGRYVDVTGLTKDDIQLEDIAHGLSHRCRFSGHTVRFYSVLEHSLRVAELVPAEHQLAALLHDASEAYLFDMPSPVKQFFPQLVDLEHRVSMVIFQRFGLLSSWPLAEVIKRADTRALEEEWAGLMISDNNNMGHRDPKNVRAAWLFAVRARLRERGMVQEGGAV</sequence>
<gene>
    <name evidence="1" type="ORF">BLX24_07980</name>
</gene>
<protein>
    <recommendedName>
        <fullName evidence="3">Phosphohydrolase</fullName>
    </recommendedName>
</protein>
<proteinExistence type="predicted"/>
<comment type="caution">
    <text evidence="1">The sequence shown here is derived from an EMBL/GenBank/DDBJ whole genome shotgun (WGS) entry which is preliminary data.</text>
</comment>
<organism evidence="1 2">
    <name type="scientific">Arsenicibacter rosenii</name>
    <dbReference type="NCBI Taxonomy" id="1750698"/>
    <lineage>
        <taxon>Bacteria</taxon>
        <taxon>Pseudomonadati</taxon>
        <taxon>Bacteroidota</taxon>
        <taxon>Cytophagia</taxon>
        <taxon>Cytophagales</taxon>
        <taxon>Spirosomataceae</taxon>
        <taxon>Arsenicibacter</taxon>
    </lineage>
</organism>
<accession>A0A1S2VNP1</accession>
<dbReference type="EMBL" id="MORL01000003">
    <property type="protein sequence ID" value="OIN59786.1"/>
    <property type="molecule type" value="Genomic_DNA"/>
</dbReference>